<keyword evidence="2" id="KW-1185">Reference proteome</keyword>
<dbReference type="Proteomes" id="UP000805193">
    <property type="component" value="Unassembled WGS sequence"/>
</dbReference>
<name>A0AC60QX99_IXOPE</name>
<dbReference type="EMBL" id="JABSTQ010002275">
    <property type="protein sequence ID" value="KAG0444254.1"/>
    <property type="molecule type" value="Genomic_DNA"/>
</dbReference>
<organism evidence="1 2">
    <name type="scientific">Ixodes persulcatus</name>
    <name type="common">Taiga tick</name>
    <dbReference type="NCBI Taxonomy" id="34615"/>
    <lineage>
        <taxon>Eukaryota</taxon>
        <taxon>Metazoa</taxon>
        <taxon>Ecdysozoa</taxon>
        <taxon>Arthropoda</taxon>
        <taxon>Chelicerata</taxon>
        <taxon>Arachnida</taxon>
        <taxon>Acari</taxon>
        <taxon>Parasitiformes</taxon>
        <taxon>Ixodida</taxon>
        <taxon>Ixodoidea</taxon>
        <taxon>Ixodidae</taxon>
        <taxon>Ixodinae</taxon>
        <taxon>Ixodes</taxon>
    </lineage>
</organism>
<evidence type="ECO:0000313" key="2">
    <source>
        <dbReference type="Proteomes" id="UP000805193"/>
    </source>
</evidence>
<accession>A0AC60QX99</accession>
<gene>
    <name evidence="1" type="ORF">HPB47_013999</name>
</gene>
<comment type="caution">
    <text evidence="1">The sequence shown here is derived from an EMBL/GenBank/DDBJ whole genome shotgun (WGS) entry which is preliminary data.</text>
</comment>
<reference evidence="1 2" key="1">
    <citation type="journal article" date="2020" name="Cell">
        <title>Large-Scale Comparative Analyses of Tick Genomes Elucidate Their Genetic Diversity and Vector Capacities.</title>
        <authorList>
            <consortium name="Tick Genome and Microbiome Consortium (TIGMIC)"/>
            <person name="Jia N."/>
            <person name="Wang J."/>
            <person name="Shi W."/>
            <person name="Du L."/>
            <person name="Sun Y."/>
            <person name="Zhan W."/>
            <person name="Jiang J.F."/>
            <person name="Wang Q."/>
            <person name="Zhang B."/>
            <person name="Ji P."/>
            <person name="Bell-Sakyi L."/>
            <person name="Cui X.M."/>
            <person name="Yuan T.T."/>
            <person name="Jiang B.G."/>
            <person name="Yang W.F."/>
            <person name="Lam T.T."/>
            <person name="Chang Q.C."/>
            <person name="Ding S.J."/>
            <person name="Wang X.J."/>
            <person name="Zhu J.G."/>
            <person name="Ruan X.D."/>
            <person name="Zhao L."/>
            <person name="Wei J.T."/>
            <person name="Ye R.Z."/>
            <person name="Que T.C."/>
            <person name="Du C.H."/>
            <person name="Zhou Y.H."/>
            <person name="Cheng J.X."/>
            <person name="Dai P.F."/>
            <person name="Guo W.B."/>
            <person name="Han X.H."/>
            <person name="Huang E.J."/>
            <person name="Li L.F."/>
            <person name="Wei W."/>
            <person name="Gao Y.C."/>
            <person name="Liu J.Z."/>
            <person name="Shao H.Z."/>
            <person name="Wang X."/>
            <person name="Wang C.C."/>
            <person name="Yang T.C."/>
            <person name="Huo Q.B."/>
            <person name="Li W."/>
            <person name="Chen H.Y."/>
            <person name="Chen S.E."/>
            <person name="Zhou L.G."/>
            <person name="Ni X.B."/>
            <person name="Tian J.H."/>
            <person name="Sheng Y."/>
            <person name="Liu T."/>
            <person name="Pan Y.S."/>
            <person name="Xia L.Y."/>
            <person name="Li J."/>
            <person name="Zhao F."/>
            <person name="Cao W.C."/>
        </authorList>
    </citation>
    <scope>NUCLEOTIDE SEQUENCE [LARGE SCALE GENOMIC DNA]</scope>
    <source>
        <strain evidence="1">Iper-2018</strain>
    </source>
</reference>
<evidence type="ECO:0000313" key="1">
    <source>
        <dbReference type="EMBL" id="KAG0444254.1"/>
    </source>
</evidence>
<proteinExistence type="predicted"/>
<sequence>MQEWEEQKQGTDVVDCVPLESYVKCELGNPLNQGTLEIFLRFNARSEADAETSLNFIISANTKPFPLCHCQQVFNHGPWTVPTLDVVVSWPYEAENEQKHGKYLLYMTQEPKVVGDGECRMLEGQVNPLGLKRRPAPASLSRSRSREKREVVITPEEVRLEGKTVRLVTMAETRAYPDASLYQKSEGVALWIIILAVCAGILLLLLVIFLLYKLGFFKRKRPAEGYSPAPTSDKDFNGSS</sequence>
<protein>
    <submittedName>
        <fullName evidence="1">Uncharacterized protein</fullName>
    </submittedName>
</protein>